<dbReference type="Gene3D" id="3.90.70.10">
    <property type="entry name" value="Cysteine proteinases"/>
    <property type="match status" value="1"/>
</dbReference>
<comment type="caution">
    <text evidence="2">The sequence shown here is derived from an EMBL/GenBank/DDBJ whole genome shotgun (WGS) entry which is preliminary data.</text>
</comment>
<evidence type="ECO:0000259" key="1">
    <source>
        <dbReference type="Pfam" id="PF03412"/>
    </source>
</evidence>
<dbReference type="GO" id="GO:0008233">
    <property type="term" value="F:peptidase activity"/>
    <property type="evidence" value="ECO:0007669"/>
    <property type="project" value="InterPro"/>
</dbReference>
<evidence type="ECO:0000313" key="3">
    <source>
        <dbReference type="Proteomes" id="UP000178168"/>
    </source>
</evidence>
<feature type="domain" description="Peptidase C39" evidence="1">
    <location>
        <begin position="1"/>
        <end position="114"/>
    </location>
</feature>
<name>A0A1G2SKZ7_9BACT</name>
<dbReference type="InterPro" id="IPR005074">
    <property type="entry name" value="Peptidase_C39"/>
</dbReference>
<dbReference type="GO" id="GO:0006508">
    <property type="term" value="P:proteolysis"/>
    <property type="evidence" value="ECO:0007669"/>
    <property type="project" value="InterPro"/>
</dbReference>
<sequence>MVLSSFGHHASEEDLAHIAGTRHSDDGGTTHEGMMRAVRSKGFHGREQERNTIAEIESYLSKGFPVIIDYVEPIEEVEHYALVIGHEGDMFIFHDPSNGAEFKISKKEFESRWYNPLPDHQCSRWMMVVSDRAFSSRRPSKDFFKKLFSVVLPNR</sequence>
<dbReference type="AlphaFoldDB" id="A0A1G2SKZ7"/>
<organism evidence="2 3">
    <name type="scientific">Candidatus Yonathbacteria bacterium RIFOXYD1_FULL_52_36</name>
    <dbReference type="NCBI Taxonomy" id="1802730"/>
    <lineage>
        <taxon>Bacteria</taxon>
        <taxon>Candidatus Yonathiibacteriota</taxon>
    </lineage>
</organism>
<dbReference type="GO" id="GO:0005524">
    <property type="term" value="F:ATP binding"/>
    <property type="evidence" value="ECO:0007669"/>
    <property type="project" value="InterPro"/>
</dbReference>
<dbReference type="GO" id="GO:0016020">
    <property type="term" value="C:membrane"/>
    <property type="evidence" value="ECO:0007669"/>
    <property type="project" value="InterPro"/>
</dbReference>
<dbReference type="EMBL" id="MHUZ01000020">
    <property type="protein sequence ID" value="OHA85666.1"/>
    <property type="molecule type" value="Genomic_DNA"/>
</dbReference>
<dbReference type="STRING" id="1802730.A2591_02430"/>
<proteinExistence type="predicted"/>
<dbReference type="Proteomes" id="UP000178168">
    <property type="component" value="Unassembled WGS sequence"/>
</dbReference>
<gene>
    <name evidence="2" type="ORF">A2591_02430</name>
</gene>
<dbReference type="Pfam" id="PF03412">
    <property type="entry name" value="Peptidase_C39"/>
    <property type="match status" value="1"/>
</dbReference>
<accession>A0A1G2SKZ7</accession>
<protein>
    <recommendedName>
        <fullName evidence="1">Peptidase C39 domain-containing protein</fullName>
    </recommendedName>
</protein>
<evidence type="ECO:0000313" key="2">
    <source>
        <dbReference type="EMBL" id="OHA85666.1"/>
    </source>
</evidence>
<reference evidence="2 3" key="1">
    <citation type="journal article" date="2016" name="Nat. Commun.">
        <title>Thousands of microbial genomes shed light on interconnected biogeochemical processes in an aquifer system.</title>
        <authorList>
            <person name="Anantharaman K."/>
            <person name="Brown C.T."/>
            <person name="Hug L.A."/>
            <person name="Sharon I."/>
            <person name="Castelle C.J."/>
            <person name="Probst A.J."/>
            <person name="Thomas B.C."/>
            <person name="Singh A."/>
            <person name="Wilkins M.J."/>
            <person name="Karaoz U."/>
            <person name="Brodie E.L."/>
            <person name="Williams K.H."/>
            <person name="Hubbard S.S."/>
            <person name="Banfield J.F."/>
        </authorList>
    </citation>
    <scope>NUCLEOTIDE SEQUENCE [LARGE SCALE GENOMIC DNA]</scope>
</reference>